<evidence type="ECO:0000313" key="4">
    <source>
        <dbReference type="Proteomes" id="UP001365542"/>
    </source>
</evidence>
<keyword evidence="1" id="KW-0732">Signal</keyword>
<evidence type="ECO:0000313" key="3">
    <source>
        <dbReference type="EMBL" id="KAK6537229.1"/>
    </source>
</evidence>
<evidence type="ECO:0000256" key="1">
    <source>
        <dbReference type="SAM" id="SignalP"/>
    </source>
</evidence>
<protein>
    <recommendedName>
        <fullName evidence="2">DUF7029 domain-containing protein</fullName>
    </recommendedName>
</protein>
<feature type="chain" id="PRO_5043911748" description="DUF7029 domain-containing protein" evidence="1">
    <location>
        <begin position="22"/>
        <end position="595"/>
    </location>
</feature>
<keyword evidence="4" id="KW-1185">Reference proteome</keyword>
<evidence type="ECO:0000259" key="2">
    <source>
        <dbReference type="Pfam" id="PF22974"/>
    </source>
</evidence>
<reference evidence="3 4" key="1">
    <citation type="submission" date="2019-10" db="EMBL/GenBank/DDBJ databases">
        <authorList>
            <person name="Palmer J.M."/>
        </authorList>
    </citation>
    <scope>NUCLEOTIDE SEQUENCE [LARGE SCALE GENOMIC DNA]</scope>
    <source>
        <strain evidence="3 4">TWF694</strain>
    </source>
</reference>
<dbReference type="AlphaFoldDB" id="A0AAV9X6B3"/>
<gene>
    <name evidence="3" type="ORF">TWF694_011425</name>
</gene>
<dbReference type="InterPro" id="IPR054293">
    <property type="entry name" value="DUF7029"/>
</dbReference>
<dbReference type="EMBL" id="JAVHJO010000009">
    <property type="protein sequence ID" value="KAK6537229.1"/>
    <property type="molecule type" value="Genomic_DNA"/>
</dbReference>
<sequence>MHSSLLLATVTLGLIQFGAHAYPGQPPVLTAKQPEINLLPIRADRLFPHLKKRSGDFSALRFQDNLNLFYGKVEDHDQEKLHFGNMTITRGSHPIILLEDFDSLTTEIKCNKNKMSIQFNSEAALKHAENSWGLTSRSNYFTLITHHEHSGCGEDETRTPYRIVAVKFNSGTSTAVLTREISNWDNTAENFELRIKAINHPSVRSLVESGPGSAISDIERRGFLDILKHRGLRALSFTMPGAVFVYGICNIPGIRDKAICPYFNVEKVGAELAQDAADSVVTGLKVKEYFSGPYNSGIKSIDLKLGDPSKNFDVWGKIGADQHLECIGCYMNSVDGTYEVWAHRYDKKNPEVGFTIRPGIDANIQLKLSALVPIPLAHKDINLIDQLGLGTAMPGYNLQNVARVIPETLPGPGIEFRGKIGFNITAGLKLNTRDALIVARSKNDGPTELKTYNLERIQFEPHIDFKEIKIIGEANPYYRLGYGFGFEFFDEAVKLGIFGGINVFIRNSLSLCIQPSSASMLNGAVKSEFRVDAGAEIFFDFPLFDRKWFQRWCLDKLMNISPFTRKNYYHKTLADVGTCIGSSPLPIDQHLLQNN</sequence>
<dbReference type="Pfam" id="PF22974">
    <property type="entry name" value="DUF7029"/>
    <property type="match status" value="1"/>
</dbReference>
<proteinExistence type="predicted"/>
<accession>A0AAV9X6B3</accession>
<dbReference type="Proteomes" id="UP001365542">
    <property type="component" value="Unassembled WGS sequence"/>
</dbReference>
<organism evidence="3 4">
    <name type="scientific">Orbilia ellipsospora</name>
    <dbReference type="NCBI Taxonomy" id="2528407"/>
    <lineage>
        <taxon>Eukaryota</taxon>
        <taxon>Fungi</taxon>
        <taxon>Dikarya</taxon>
        <taxon>Ascomycota</taxon>
        <taxon>Pezizomycotina</taxon>
        <taxon>Orbiliomycetes</taxon>
        <taxon>Orbiliales</taxon>
        <taxon>Orbiliaceae</taxon>
        <taxon>Orbilia</taxon>
    </lineage>
</organism>
<feature type="domain" description="DUF7029" evidence="2">
    <location>
        <begin position="91"/>
        <end position="192"/>
    </location>
</feature>
<name>A0AAV9X6B3_9PEZI</name>
<feature type="signal peptide" evidence="1">
    <location>
        <begin position="1"/>
        <end position="21"/>
    </location>
</feature>
<comment type="caution">
    <text evidence="3">The sequence shown here is derived from an EMBL/GenBank/DDBJ whole genome shotgun (WGS) entry which is preliminary data.</text>
</comment>